<feature type="non-terminal residue" evidence="2">
    <location>
        <position position="1"/>
    </location>
</feature>
<feature type="compositionally biased region" description="Basic and acidic residues" evidence="1">
    <location>
        <begin position="269"/>
        <end position="281"/>
    </location>
</feature>
<feature type="compositionally biased region" description="Basic residues" evidence="1">
    <location>
        <begin position="304"/>
        <end position="325"/>
    </location>
</feature>
<feature type="compositionally biased region" description="Basic and acidic residues" evidence="1">
    <location>
        <begin position="66"/>
        <end position="76"/>
    </location>
</feature>
<feature type="non-terminal residue" evidence="2">
    <location>
        <position position="325"/>
    </location>
</feature>
<evidence type="ECO:0000256" key="1">
    <source>
        <dbReference type="SAM" id="MobiDB-lite"/>
    </source>
</evidence>
<organism evidence="2">
    <name type="scientific">uncultured Thermomicrobiales bacterium</name>
    <dbReference type="NCBI Taxonomy" id="1645740"/>
    <lineage>
        <taxon>Bacteria</taxon>
        <taxon>Pseudomonadati</taxon>
        <taxon>Thermomicrobiota</taxon>
        <taxon>Thermomicrobia</taxon>
        <taxon>Thermomicrobiales</taxon>
        <taxon>environmental samples</taxon>
    </lineage>
</organism>
<feature type="compositionally biased region" description="Basic and acidic residues" evidence="1">
    <location>
        <begin position="294"/>
        <end position="303"/>
    </location>
</feature>
<sequence>EPELRVRGASWTRASWADRDGRGGGGDGCPSRDQGALARVRRTAGAWPAPTCPASPPARQAGADRTGGDRHPDPGRRFRRRRRPLRPERDRPLQHHRQPLLGPLAGDRRARAGRAQPIDLRRPRLAAGRCRRRPGLHRDRHRRRGGGRLLRGVGRRDPDAPDRPRPRLPGDLSAADRLRPPRRLRPQRDPLPRPLRLDVAGPDHSRPDPRPQSAGVHRGGPRRRRPGRAADRPPPAAERGRRDHRLDDPEHRDLHAGRGDALLSRLRRSPRDSDLGQHAERCPPQLHDPSAAGDRPRLDPDRRRPGHQLRRRRPPRRLRSQGRAV</sequence>
<name>A0A6J4VIR9_9BACT</name>
<accession>A0A6J4VIR9</accession>
<reference evidence="2" key="1">
    <citation type="submission" date="2020-02" db="EMBL/GenBank/DDBJ databases">
        <authorList>
            <person name="Meier V. D."/>
        </authorList>
    </citation>
    <scope>NUCLEOTIDE SEQUENCE</scope>
    <source>
        <strain evidence="2">AVDCRST_MAG19</strain>
    </source>
</reference>
<feature type="compositionally biased region" description="Basic residues" evidence="1">
    <location>
        <begin position="129"/>
        <end position="146"/>
    </location>
</feature>
<dbReference type="EMBL" id="CADCWL010000216">
    <property type="protein sequence ID" value="CAA9580348.1"/>
    <property type="molecule type" value="Genomic_DNA"/>
</dbReference>
<feature type="region of interest" description="Disordered" evidence="1">
    <location>
        <begin position="1"/>
        <end position="325"/>
    </location>
</feature>
<protein>
    <submittedName>
        <fullName evidence="2">Dipeptide transport system permease protein DppC</fullName>
    </submittedName>
</protein>
<dbReference type="AlphaFoldDB" id="A0A6J4VIR9"/>
<gene>
    <name evidence="2" type="ORF">AVDCRST_MAG19-3869</name>
</gene>
<proteinExistence type="predicted"/>
<feature type="compositionally biased region" description="Basic and acidic residues" evidence="1">
    <location>
        <begin position="154"/>
        <end position="165"/>
    </location>
</feature>
<feature type="compositionally biased region" description="Basic and acidic residues" evidence="1">
    <location>
        <begin position="238"/>
        <end position="258"/>
    </location>
</feature>
<evidence type="ECO:0000313" key="2">
    <source>
        <dbReference type="EMBL" id="CAA9580348.1"/>
    </source>
</evidence>